<dbReference type="InterPro" id="IPR043721">
    <property type="entry name" value="DUF5662"/>
</dbReference>
<gene>
    <name evidence="1" type="ORF">ACFOSB_11460</name>
</gene>
<keyword evidence="2" id="KW-1185">Reference proteome</keyword>
<evidence type="ECO:0000313" key="2">
    <source>
        <dbReference type="Proteomes" id="UP001595803"/>
    </source>
</evidence>
<dbReference type="Pfam" id="PF18907">
    <property type="entry name" value="DUF5662"/>
    <property type="match status" value="1"/>
</dbReference>
<dbReference type="Proteomes" id="UP001595803">
    <property type="component" value="Unassembled WGS sequence"/>
</dbReference>
<name>A0ABV7Z8X9_9DEIO</name>
<dbReference type="EMBL" id="JBHRZG010000011">
    <property type="protein sequence ID" value="MFC3833474.1"/>
    <property type="molecule type" value="Genomic_DNA"/>
</dbReference>
<protein>
    <submittedName>
        <fullName evidence="1">DUF5662 family protein</fullName>
    </submittedName>
</protein>
<sequence>MFESLCLSPTLRYAWLTVRHKVYVLQAGRRTGAPLLNLLLHDWHKFTPSELPHYARQFFGPADDPLGFSFAWHHHQALGKHHWEYWVMVSGHGRGGYPDGAALPMPERYVREMVADWLGASKAYDGAFPTSLSTWPRWQANFDRITLHPQTRRQAYAVAAAAVGT</sequence>
<accession>A0ABV7Z8X9</accession>
<comment type="caution">
    <text evidence="1">The sequence shown here is derived from an EMBL/GenBank/DDBJ whole genome shotgun (WGS) entry which is preliminary data.</text>
</comment>
<proteinExistence type="predicted"/>
<evidence type="ECO:0000313" key="1">
    <source>
        <dbReference type="EMBL" id="MFC3833474.1"/>
    </source>
</evidence>
<dbReference type="RefSeq" id="WP_380102065.1">
    <property type="nucleotide sequence ID" value="NZ_JBHRZG010000011.1"/>
</dbReference>
<reference evidence="2" key="1">
    <citation type="journal article" date="2019" name="Int. J. Syst. Evol. Microbiol.">
        <title>The Global Catalogue of Microorganisms (GCM) 10K type strain sequencing project: providing services to taxonomists for standard genome sequencing and annotation.</title>
        <authorList>
            <consortium name="The Broad Institute Genomics Platform"/>
            <consortium name="The Broad Institute Genome Sequencing Center for Infectious Disease"/>
            <person name="Wu L."/>
            <person name="Ma J."/>
        </authorList>
    </citation>
    <scope>NUCLEOTIDE SEQUENCE [LARGE SCALE GENOMIC DNA]</scope>
    <source>
        <strain evidence="2">CCTCC AB 2017081</strain>
    </source>
</reference>
<organism evidence="1 2">
    <name type="scientific">Deinococcus rufus</name>
    <dbReference type="NCBI Taxonomy" id="2136097"/>
    <lineage>
        <taxon>Bacteria</taxon>
        <taxon>Thermotogati</taxon>
        <taxon>Deinococcota</taxon>
        <taxon>Deinococci</taxon>
        <taxon>Deinococcales</taxon>
        <taxon>Deinococcaceae</taxon>
        <taxon>Deinococcus</taxon>
    </lineage>
</organism>